<feature type="region of interest" description="Disordered" evidence="1">
    <location>
        <begin position="308"/>
        <end position="418"/>
    </location>
</feature>
<proteinExistence type="predicted"/>
<organism evidence="3 4">
    <name type="scientific">Brachybacterium nesterenkovii</name>
    <dbReference type="NCBI Taxonomy" id="47847"/>
    <lineage>
        <taxon>Bacteria</taxon>
        <taxon>Bacillati</taxon>
        <taxon>Actinomycetota</taxon>
        <taxon>Actinomycetes</taxon>
        <taxon>Micrococcales</taxon>
        <taxon>Dermabacteraceae</taxon>
        <taxon>Brachybacterium</taxon>
    </lineage>
</organism>
<accession>A0A1X6X2N8</accession>
<feature type="compositionally biased region" description="Basic and acidic residues" evidence="1">
    <location>
        <begin position="408"/>
        <end position="418"/>
    </location>
</feature>
<dbReference type="RefSeq" id="WP_143276350.1">
    <property type="nucleotide sequence ID" value="NZ_FWFG01000081.1"/>
</dbReference>
<dbReference type="AlphaFoldDB" id="A0A1X6X2N8"/>
<reference evidence="3 4" key="1">
    <citation type="submission" date="2017-02" db="EMBL/GenBank/DDBJ databases">
        <authorList>
            <person name="Peterson S.W."/>
        </authorList>
    </citation>
    <scope>NUCLEOTIDE SEQUENCE [LARGE SCALE GENOMIC DNA]</scope>
    <source>
        <strain evidence="3 4">CIP104813</strain>
    </source>
</reference>
<feature type="compositionally biased region" description="Basic and acidic residues" evidence="1">
    <location>
        <begin position="359"/>
        <end position="390"/>
    </location>
</feature>
<dbReference type="Proteomes" id="UP000195981">
    <property type="component" value="Unassembled WGS sequence"/>
</dbReference>
<feature type="compositionally biased region" description="Gly residues" evidence="1">
    <location>
        <begin position="324"/>
        <end position="336"/>
    </location>
</feature>
<gene>
    <name evidence="3" type="ORF">FM110_09035</name>
</gene>
<sequence>MSVTKVSPSVRAAASIIYAYYGRPADFSRSRAAGELSDFASPMDAVEQMEAMTRGTGRKNQALTIIQSFSKEEIDASDPEQLALVTEAGYRLARRVAPGSPCVVVTHDDSEGGHPHNHIIIANHDLETGMAARGGQGLRHHELAGANDAVMREMGLQVVARTELAHDVNRSRAVEKTDLSQLSVDELDKSTWREFLADRVDEALQDSRSVDLDSLAEVAKEHGVSIRAKTGKRATGLTYALVDENGVVRRNGRSKFASTGTKLGADYTYEEVLVSIQQLREAEKEIDDEQGYGEGDELSAAVARLAADGPRRGGAGTRHRDGEAGGTVGVSGGGDRGAGEGDVHARFDSGQHAALRAALARERTERDREDAERDRADRVRRARREAAERRKRERRRPLSALPGVEAGEADRGDDFQLE</sequence>
<evidence type="ECO:0000313" key="3">
    <source>
        <dbReference type="EMBL" id="SLM92966.1"/>
    </source>
</evidence>
<dbReference type="OrthoDB" id="2080707at2"/>
<name>A0A1X6X2N8_9MICO</name>
<keyword evidence="4" id="KW-1185">Reference proteome</keyword>
<evidence type="ECO:0000256" key="1">
    <source>
        <dbReference type="SAM" id="MobiDB-lite"/>
    </source>
</evidence>
<dbReference type="Pfam" id="PF03432">
    <property type="entry name" value="Relaxase"/>
    <property type="match status" value="1"/>
</dbReference>
<feature type="compositionally biased region" description="Basic and acidic residues" evidence="1">
    <location>
        <begin position="337"/>
        <end position="349"/>
    </location>
</feature>
<evidence type="ECO:0000313" key="4">
    <source>
        <dbReference type="Proteomes" id="UP000195981"/>
    </source>
</evidence>
<dbReference type="EMBL" id="FWFG01000081">
    <property type="protein sequence ID" value="SLM92966.1"/>
    <property type="molecule type" value="Genomic_DNA"/>
</dbReference>
<protein>
    <recommendedName>
        <fullName evidence="2">MobA/VirD2-like nuclease domain-containing protein</fullName>
    </recommendedName>
</protein>
<feature type="domain" description="MobA/VirD2-like nuclease" evidence="2">
    <location>
        <begin position="40"/>
        <end position="156"/>
    </location>
</feature>
<dbReference type="InterPro" id="IPR005094">
    <property type="entry name" value="Endonuclease_MobA/VirD2"/>
</dbReference>
<evidence type="ECO:0000259" key="2">
    <source>
        <dbReference type="Pfam" id="PF03432"/>
    </source>
</evidence>